<dbReference type="SUPFAM" id="SSF53448">
    <property type="entry name" value="Nucleotide-diphospho-sugar transferases"/>
    <property type="match status" value="1"/>
</dbReference>
<dbReference type="AlphaFoldDB" id="B8JE77"/>
<dbReference type="GO" id="GO:0004582">
    <property type="term" value="F:dolichyl-phosphate beta-D-mannosyltransferase activity"/>
    <property type="evidence" value="ECO:0007669"/>
    <property type="project" value="InterPro"/>
</dbReference>
<evidence type="ECO:0000313" key="6">
    <source>
        <dbReference type="Proteomes" id="UP000007089"/>
    </source>
</evidence>
<proteinExistence type="inferred from homology"/>
<evidence type="ECO:0000256" key="1">
    <source>
        <dbReference type="ARBA" id="ARBA00006739"/>
    </source>
</evidence>
<dbReference type="GO" id="GO:0016020">
    <property type="term" value="C:membrane"/>
    <property type="evidence" value="ECO:0007669"/>
    <property type="project" value="GOC"/>
</dbReference>
<dbReference type="Proteomes" id="UP000007089">
    <property type="component" value="Chromosome"/>
</dbReference>
<dbReference type="FunFam" id="3.90.550.10:FF:000122">
    <property type="entry name" value="Dolichol-phosphate mannosyltransferase subunit 1"/>
    <property type="match status" value="1"/>
</dbReference>
<dbReference type="CAZy" id="GT2">
    <property type="family name" value="Glycosyltransferase Family 2"/>
</dbReference>
<dbReference type="Pfam" id="PF00535">
    <property type="entry name" value="Glycos_transf_2"/>
    <property type="match status" value="1"/>
</dbReference>
<reference evidence="5" key="1">
    <citation type="submission" date="2009-01" db="EMBL/GenBank/DDBJ databases">
        <title>Complete sequence of Anaeromyxobacter dehalogenans 2CP-1.</title>
        <authorList>
            <consortium name="US DOE Joint Genome Institute"/>
            <person name="Lucas S."/>
            <person name="Copeland A."/>
            <person name="Lapidus A."/>
            <person name="Glavina del Rio T."/>
            <person name="Dalin E."/>
            <person name="Tice H."/>
            <person name="Bruce D."/>
            <person name="Goodwin L."/>
            <person name="Pitluck S."/>
            <person name="Saunders E."/>
            <person name="Brettin T."/>
            <person name="Detter J.C."/>
            <person name="Han C."/>
            <person name="Larimer F."/>
            <person name="Land M."/>
            <person name="Hauser L."/>
            <person name="Kyrpides N."/>
            <person name="Ovchinnikova G."/>
            <person name="Beliaev A.S."/>
            <person name="Richardson P."/>
        </authorList>
    </citation>
    <scope>NUCLEOTIDE SEQUENCE</scope>
    <source>
        <strain evidence="5">2CP-1</strain>
    </source>
</reference>
<evidence type="ECO:0000256" key="2">
    <source>
        <dbReference type="ARBA" id="ARBA00022676"/>
    </source>
</evidence>
<dbReference type="Gene3D" id="3.90.550.10">
    <property type="entry name" value="Spore Coat Polysaccharide Biosynthesis Protein SpsA, Chain A"/>
    <property type="match status" value="1"/>
</dbReference>
<name>B8JE77_ANAD2</name>
<evidence type="ECO:0000259" key="4">
    <source>
        <dbReference type="Pfam" id="PF00535"/>
    </source>
</evidence>
<organism evidence="5 6">
    <name type="scientific">Anaeromyxobacter dehalogenans (strain ATCC BAA-258 / DSM 21875 / 2CP-1)</name>
    <dbReference type="NCBI Taxonomy" id="455488"/>
    <lineage>
        <taxon>Bacteria</taxon>
        <taxon>Pseudomonadati</taxon>
        <taxon>Myxococcota</taxon>
        <taxon>Myxococcia</taxon>
        <taxon>Myxococcales</taxon>
        <taxon>Cystobacterineae</taxon>
        <taxon>Anaeromyxobacteraceae</taxon>
        <taxon>Anaeromyxobacter</taxon>
    </lineage>
</organism>
<keyword evidence="3 5" id="KW-0808">Transferase</keyword>
<dbReference type="RefSeq" id="WP_012633899.1">
    <property type="nucleotide sequence ID" value="NC_011891.1"/>
</dbReference>
<comment type="similarity">
    <text evidence="1">Belongs to the glycosyltransferase 2 family.</text>
</comment>
<dbReference type="KEGG" id="acp:A2cp1_2805"/>
<dbReference type="PANTHER" id="PTHR43398:SF1">
    <property type="entry name" value="DOLICHOL-PHOSPHATE MANNOSYLTRANSFERASE SUBUNIT 1"/>
    <property type="match status" value="1"/>
</dbReference>
<dbReference type="EMBL" id="CP001359">
    <property type="protein sequence ID" value="ACL66142.1"/>
    <property type="molecule type" value="Genomic_DNA"/>
</dbReference>
<dbReference type="CDD" id="cd06442">
    <property type="entry name" value="DPM1_like"/>
    <property type="match status" value="1"/>
</dbReference>
<dbReference type="PANTHER" id="PTHR43398">
    <property type="entry name" value="DOLICHOL-PHOSPHATE MANNOSYLTRANSFERASE SUBUNIT 1"/>
    <property type="match status" value="1"/>
</dbReference>
<keyword evidence="6" id="KW-1185">Reference proteome</keyword>
<gene>
    <name evidence="5" type="ordered locus">A2cp1_2805</name>
</gene>
<dbReference type="GO" id="GO:0009247">
    <property type="term" value="P:glycolipid biosynthetic process"/>
    <property type="evidence" value="ECO:0007669"/>
    <property type="project" value="TreeGrafter"/>
</dbReference>
<keyword evidence="2" id="KW-0328">Glycosyltransferase</keyword>
<dbReference type="InterPro" id="IPR029044">
    <property type="entry name" value="Nucleotide-diphossugar_trans"/>
</dbReference>
<sequence length="249" mass="27477">MTPGRALVCLPTYEERDNLEPILRAILEAAPSVEVLVIDDNSPDGTGRLADAFAAREPRVHVLHRAGKEGLGRAYLAGFAWALERGYDLVLEMDADFSHDPRYLPALLARAADADLVLGSRYVPGGGTVNWGLGRKLISRGGSLYARTILGVRVRDLTGGFKCFRREVLEAIDLPSVECSGYAFQIELTYRAIRRGFRVAEIPIVFADRRVGQSKMSRRIVLEAIRKVWAIRFSAFARSEARPGLPPAV</sequence>
<dbReference type="InterPro" id="IPR039528">
    <property type="entry name" value="DPM1-like"/>
</dbReference>
<dbReference type="InterPro" id="IPR001173">
    <property type="entry name" value="Glyco_trans_2-like"/>
</dbReference>
<dbReference type="HOGENOM" id="CLU_033536_13_0_7"/>
<protein>
    <submittedName>
        <fullName evidence="5">Glycosyl transferase family 2</fullName>
    </submittedName>
</protein>
<accession>B8JE77</accession>
<feature type="domain" description="Glycosyltransferase 2-like" evidence="4">
    <location>
        <begin position="8"/>
        <end position="172"/>
    </location>
</feature>
<evidence type="ECO:0000313" key="5">
    <source>
        <dbReference type="EMBL" id="ACL66142.1"/>
    </source>
</evidence>
<evidence type="ECO:0000256" key="3">
    <source>
        <dbReference type="ARBA" id="ARBA00022679"/>
    </source>
</evidence>